<sequence length="132" mass="15154">MKKYIGTKQIEAEPMTMGEAFEKGLLKAGRVPNESEKSNAGYHVKYQDGYESWSPAEPFEKAYKICDTFMNRLQIELSELSDKQEKLGKFFGTDMFKGLSTQKQVLLRAQFGAMEAYRQILIERIRIEGIAK</sequence>
<proteinExistence type="predicted"/>
<dbReference type="Pfam" id="PF21825">
    <property type="entry name" value="crAss001_48"/>
    <property type="match status" value="1"/>
</dbReference>
<gene>
    <name evidence="1" type="ORF">LI194_00475</name>
</gene>
<evidence type="ECO:0000313" key="2">
    <source>
        <dbReference type="Proteomes" id="UP001198806"/>
    </source>
</evidence>
<protein>
    <submittedName>
        <fullName evidence="1">Uncharacterized protein</fullName>
    </submittedName>
</protein>
<evidence type="ECO:0000313" key="1">
    <source>
        <dbReference type="EMBL" id="MCB6516272.1"/>
    </source>
</evidence>
<reference evidence="1" key="1">
    <citation type="submission" date="2021-10" db="EMBL/GenBank/DDBJ databases">
        <title>Collection of gut derived symbiotic bacterial strains cultured from healthy donors.</title>
        <authorList>
            <person name="Lin H."/>
            <person name="Littmann E."/>
            <person name="Kohout C."/>
            <person name="Pamer E.G."/>
        </authorList>
    </citation>
    <scope>NUCLEOTIDE SEQUENCE</scope>
    <source>
        <strain evidence="1">DFI.2.94</strain>
    </source>
</reference>
<dbReference type="EMBL" id="JAJCNI010000001">
    <property type="protein sequence ID" value="MCB6516272.1"/>
    <property type="molecule type" value="Genomic_DNA"/>
</dbReference>
<comment type="caution">
    <text evidence="1">The sequence shown here is derived from an EMBL/GenBank/DDBJ whole genome shotgun (WGS) entry which is preliminary data.</text>
</comment>
<dbReference type="Proteomes" id="UP001198806">
    <property type="component" value="Unassembled WGS sequence"/>
</dbReference>
<name>A0AAJ1HIR3_PARDI</name>
<dbReference type="RefSeq" id="WP_182001067.1">
    <property type="nucleotide sequence ID" value="NZ_CP072231.1"/>
</dbReference>
<organism evidence="1 2">
    <name type="scientific">Parabacteroides distasonis</name>
    <dbReference type="NCBI Taxonomy" id="823"/>
    <lineage>
        <taxon>Bacteria</taxon>
        <taxon>Pseudomonadati</taxon>
        <taxon>Bacteroidota</taxon>
        <taxon>Bacteroidia</taxon>
        <taxon>Bacteroidales</taxon>
        <taxon>Tannerellaceae</taxon>
        <taxon>Parabacteroides</taxon>
    </lineage>
</organism>
<dbReference type="AlphaFoldDB" id="A0AAJ1HIR3"/>
<accession>A0AAJ1HIR3</accession>
<dbReference type="InterPro" id="IPR054052">
    <property type="entry name" value="Y16Q-like"/>
</dbReference>